<accession>A0A3S5ASM9</accession>
<dbReference type="EMBL" id="CAAALY010253198">
    <property type="protein sequence ID" value="VEL36791.1"/>
    <property type="molecule type" value="Genomic_DNA"/>
</dbReference>
<dbReference type="AlphaFoldDB" id="A0A3S5ASM9"/>
<name>A0A3S5ASM9_9PLAT</name>
<protein>
    <submittedName>
        <fullName evidence="1">Uncharacterized protein</fullName>
    </submittedName>
</protein>
<dbReference type="Proteomes" id="UP000784294">
    <property type="component" value="Unassembled WGS sequence"/>
</dbReference>
<evidence type="ECO:0000313" key="2">
    <source>
        <dbReference type="Proteomes" id="UP000784294"/>
    </source>
</evidence>
<gene>
    <name evidence="1" type="ORF">PXEA_LOCUS30231</name>
</gene>
<proteinExistence type="predicted"/>
<organism evidence="1 2">
    <name type="scientific">Protopolystoma xenopodis</name>
    <dbReference type="NCBI Taxonomy" id="117903"/>
    <lineage>
        <taxon>Eukaryota</taxon>
        <taxon>Metazoa</taxon>
        <taxon>Spiralia</taxon>
        <taxon>Lophotrochozoa</taxon>
        <taxon>Platyhelminthes</taxon>
        <taxon>Monogenea</taxon>
        <taxon>Polyopisthocotylea</taxon>
        <taxon>Polystomatidea</taxon>
        <taxon>Polystomatidae</taxon>
        <taxon>Protopolystoma</taxon>
    </lineage>
</organism>
<evidence type="ECO:0000313" key="1">
    <source>
        <dbReference type="EMBL" id="VEL36791.1"/>
    </source>
</evidence>
<reference evidence="1" key="1">
    <citation type="submission" date="2018-11" db="EMBL/GenBank/DDBJ databases">
        <authorList>
            <consortium name="Pathogen Informatics"/>
        </authorList>
    </citation>
    <scope>NUCLEOTIDE SEQUENCE</scope>
</reference>
<keyword evidence="2" id="KW-1185">Reference proteome</keyword>
<comment type="caution">
    <text evidence="1">The sequence shown here is derived from an EMBL/GenBank/DDBJ whole genome shotgun (WGS) entry which is preliminary data.</text>
</comment>
<sequence>MLDAQAINPTGERVLAAIRRVEDRGQLEVMMHSFALLMMRCCLVDQTSEWRCSDWKEAGIKWEDGYSQGQSFGAQSVQAAKECSIGICRQNGQNGTKECQ</sequence>